<protein>
    <submittedName>
        <fullName evidence="4">MBL fold metallo-hydrolase</fullName>
    </submittedName>
</protein>
<dbReference type="InterPro" id="IPR044094">
    <property type="entry name" value="AtsA-like_MBL-fold"/>
</dbReference>
<evidence type="ECO:0000313" key="5">
    <source>
        <dbReference type="Proteomes" id="UP000595101"/>
    </source>
</evidence>
<feature type="chain" id="PRO_5032768396" evidence="2">
    <location>
        <begin position="24"/>
        <end position="321"/>
    </location>
</feature>
<dbReference type="SUPFAM" id="SSF56281">
    <property type="entry name" value="Metallo-hydrolase/oxidoreductase"/>
    <property type="match status" value="1"/>
</dbReference>
<name>A0A7T2PGH9_9GAMM</name>
<dbReference type="CDD" id="cd07719">
    <property type="entry name" value="arylsulfatase_AtsA-like_MBL-fold"/>
    <property type="match status" value="1"/>
</dbReference>
<sequence length="321" mass="33931">MKQTLKAVALAIGCALAAAPAGAASQGVQLTPLDKNFTLQVLGSGGPISDDQRASSSEVIWWKGKSRILIDAGGGVYLRFGQAGAKLEEVDFIGITHFHTDHVTDLPALLKGAYFFERSDPLDLAGPEAGSAFPSMSGYFDALFNKEKGAYAYLSGFKDGTDGLFPITLIDVPYRGPKPHTVYQQDGLTITALGIPHGDVPCLAYRIQSAEGSIVISADQNGSNPAFLDFARGADILVMPLAIHEGADPVSASLHAKPSVVAKIAAEVNPKLLVLNHWMGLGLSRKSEALDIVKSQFLGQVIAARDLSSYPVSSVKESTHE</sequence>
<dbReference type="KEGG" id="aall:I6G90_02695"/>
<feature type="signal peptide" evidence="2">
    <location>
        <begin position="1"/>
        <end position="23"/>
    </location>
</feature>
<dbReference type="RefSeq" id="WP_197929638.1">
    <property type="nucleotide sequence ID" value="NZ_CP065745.1"/>
</dbReference>
<gene>
    <name evidence="4" type="ORF">I6G90_02695</name>
</gene>
<dbReference type="Gene3D" id="3.60.15.10">
    <property type="entry name" value="Ribonuclease Z/Hydroxyacylglutathione hydrolase-like"/>
    <property type="match status" value="1"/>
</dbReference>
<reference evidence="4 5" key="1">
    <citation type="submission" date="2020-12" db="EMBL/GenBank/DDBJ databases">
        <title>FDA dAtabase for Regulatory Grade micrObial Sequences (FDA-ARGOS): Supporting development and validation of Infectious Disease Dx tests.</title>
        <authorList>
            <person name="Sproer C."/>
            <person name="Gronow S."/>
            <person name="Severitt S."/>
            <person name="Schroder I."/>
            <person name="Tallon L."/>
            <person name="Sadzewicz L."/>
            <person name="Zhao X."/>
            <person name="Boylan J."/>
            <person name="Ott S."/>
            <person name="Bowen H."/>
            <person name="Vavikolanu K."/>
            <person name="Mehta A."/>
            <person name="Aluvathingal J."/>
            <person name="Nadendla S."/>
            <person name="Lowell S."/>
            <person name="Myers T."/>
            <person name="Yan Y."/>
            <person name="Sichtig H."/>
        </authorList>
    </citation>
    <scope>NUCLEOTIDE SEQUENCE [LARGE SCALE GENOMIC DNA]</scope>
    <source>
        <strain evidence="4 5">FDAARGOS_933</strain>
    </source>
</reference>
<evidence type="ECO:0000256" key="1">
    <source>
        <dbReference type="ARBA" id="ARBA00022801"/>
    </source>
</evidence>
<dbReference type="PANTHER" id="PTHR46018:SF2">
    <property type="entry name" value="ZINC PHOSPHODIESTERASE ELAC PROTEIN 1"/>
    <property type="match status" value="1"/>
</dbReference>
<dbReference type="GO" id="GO:0042781">
    <property type="term" value="F:3'-tRNA processing endoribonuclease activity"/>
    <property type="evidence" value="ECO:0007669"/>
    <property type="project" value="TreeGrafter"/>
</dbReference>
<dbReference type="PANTHER" id="PTHR46018">
    <property type="entry name" value="ZINC PHOSPHODIESTERASE ELAC PROTEIN 1"/>
    <property type="match status" value="1"/>
</dbReference>
<dbReference type="InterPro" id="IPR001279">
    <property type="entry name" value="Metallo-B-lactamas"/>
</dbReference>
<dbReference type="Pfam" id="PF12706">
    <property type="entry name" value="Lactamase_B_2"/>
    <property type="match status" value="1"/>
</dbReference>
<keyword evidence="2" id="KW-0732">Signal</keyword>
<evidence type="ECO:0000259" key="3">
    <source>
        <dbReference type="Pfam" id="PF12706"/>
    </source>
</evidence>
<evidence type="ECO:0000256" key="2">
    <source>
        <dbReference type="SAM" id="SignalP"/>
    </source>
</evidence>
<keyword evidence="1 4" id="KW-0378">Hydrolase</keyword>
<dbReference type="InterPro" id="IPR036866">
    <property type="entry name" value="RibonucZ/Hydroxyglut_hydro"/>
</dbReference>
<dbReference type="GeneID" id="60784479"/>
<dbReference type="Proteomes" id="UP000595101">
    <property type="component" value="Chromosome"/>
</dbReference>
<dbReference type="AlphaFoldDB" id="A0A7T2PGH9"/>
<evidence type="ECO:0000313" key="4">
    <source>
        <dbReference type="EMBL" id="QPR55369.1"/>
    </source>
</evidence>
<accession>A0A7T2PGH9</accession>
<organism evidence="4 5">
    <name type="scientific">Aeromonas allosaccharophila</name>
    <dbReference type="NCBI Taxonomy" id="656"/>
    <lineage>
        <taxon>Bacteria</taxon>
        <taxon>Pseudomonadati</taxon>
        <taxon>Pseudomonadota</taxon>
        <taxon>Gammaproteobacteria</taxon>
        <taxon>Aeromonadales</taxon>
        <taxon>Aeromonadaceae</taxon>
        <taxon>Aeromonas</taxon>
    </lineage>
</organism>
<proteinExistence type="predicted"/>
<dbReference type="EMBL" id="CP065745">
    <property type="protein sequence ID" value="QPR55369.1"/>
    <property type="molecule type" value="Genomic_DNA"/>
</dbReference>
<feature type="domain" description="Metallo-beta-lactamase" evidence="3">
    <location>
        <begin position="67"/>
        <end position="278"/>
    </location>
</feature>